<dbReference type="SUPFAM" id="SSF81383">
    <property type="entry name" value="F-box domain"/>
    <property type="match status" value="1"/>
</dbReference>
<dbReference type="InterPro" id="IPR036047">
    <property type="entry name" value="F-box-like_dom_sf"/>
</dbReference>
<proteinExistence type="predicted"/>
<accession>A0A9W4SFV4</accession>
<sequence>MAGKLPTECLIKIFKMFIVTYNHDYVTLRSCALVNRKWCSMAIPMLWREPLANLQFRKSTRNRIHLPIGTYIMCLSDEAKDILSKCGISSTLKREAMFDYASFLQSLDSVMLSNATERWLELCNTIPKDGQNFIPVFKNYQLIDQLLRMFMKRCKNLKEIQLKKSNQLRCPADALLQLHLLPGAEISLSNLKKFSFDGCMEPEILSKASEISKNIQHLQIDCICNDNEGLAKLIRAQQKALLSLSIESMNLNIPNIKNALKNKVDSLTSLSINRIFSLDIFSNCSNLETLLILHRERFVDNLMERFVNSKFPKLLELQLQIDHPYLYQISTFIKNTNENLTSIYLNWVVPEDTENALLLFSTISTHCPNLTEYIGAFANDVIPYLPLFFEKCSKLEFFCIYDDYLTFYDLSNVMKLIGNVIPKRLKMMWLSESWMCNVEALNEFLEGCERRLCEPLLFFMCNRTNQHDELIRRYVMKNVLTAKSSYKLNV</sequence>
<dbReference type="Gene3D" id="3.80.10.10">
    <property type="entry name" value="Ribonuclease Inhibitor"/>
    <property type="match status" value="1"/>
</dbReference>
<evidence type="ECO:0000313" key="2">
    <source>
        <dbReference type="EMBL" id="CAI2167934.1"/>
    </source>
</evidence>
<dbReference type="OrthoDB" id="2357941at2759"/>
<dbReference type="InterPro" id="IPR032675">
    <property type="entry name" value="LRR_dom_sf"/>
</dbReference>
<comment type="caution">
    <text evidence="2">The sequence shown here is derived from an EMBL/GenBank/DDBJ whole genome shotgun (WGS) entry which is preliminary data.</text>
</comment>
<dbReference type="Pfam" id="PF12937">
    <property type="entry name" value="F-box-like"/>
    <property type="match status" value="1"/>
</dbReference>
<dbReference type="AlphaFoldDB" id="A0A9W4SFV4"/>
<feature type="domain" description="F-box" evidence="1">
    <location>
        <begin position="4"/>
        <end position="50"/>
    </location>
</feature>
<protein>
    <submittedName>
        <fullName evidence="2">17255_t:CDS:1</fullName>
    </submittedName>
</protein>
<keyword evidence="3" id="KW-1185">Reference proteome</keyword>
<evidence type="ECO:0000313" key="3">
    <source>
        <dbReference type="Proteomes" id="UP001153678"/>
    </source>
</evidence>
<dbReference type="SUPFAM" id="SSF52047">
    <property type="entry name" value="RNI-like"/>
    <property type="match status" value="1"/>
</dbReference>
<organism evidence="2 3">
    <name type="scientific">Funneliformis geosporum</name>
    <dbReference type="NCBI Taxonomy" id="1117311"/>
    <lineage>
        <taxon>Eukaryota</taxon>
        <taxon>Fungi</taxon>
        <taxon>Fungi incertae sedis</taxon>
        <taxon>Mucoromycota</taxon>
        <taxon>Glomeromycotina</taxon>
        <taxon>Glomeromycetes</taxon>
        <taxon>Glomerales</taxon>
        <taxon>Glomeraceae</taxon>
        <taxon>Funneliformis</taxon>
    </lineage>
</organism>
<dbReference type="Proteomes" id="UP001153678">
    <property type="component" value="Unassembled WGS sequence"/>
</dbReference>
<name>A0A9W4SFV4_9GLOM</name>
<evidence type="ECO:0000259" key="1">
    <source>
        <dbReference type="Pfam" id="PF12937"/>
    </source>
</evidence>
<dbReference type="EMBL" id="CAMKVN010000437">
    <property type="protein sequence ID" value="CAI2167934.1"/>
    <property type="molecule type" value="Genomic_DNA"/>
</dbReference>
<reference evidence="2" key="1">
    <citation type="submission" date="2022-08" db="EMBL/GenBank/DDBJ databases">
        <authorList>
            <person name="Kallberg Y."/>
            <person name="Tangrot J."/>
            <person name="Rosling A."/>
        </authorList>
    </citation>
    <scope>NUCLEOTIDE SEQUENCE</scope>
    <source>
        <strain evidence="2">Wild A</strain>
    </source>
</reference>
<dbReference type="InterPro" id="IPR001810">
    <property type="entry name" value="F-box_dom"/>
</dbReference>
<gene>
    <name evidence="2" type="ORF">FWILDA_LOCUS3330</name>
</gene>